<evidence type="ECO:0000313" key="1">
    <source>
        <dbReference type="EMBL" id="KAK3783187.1"/>
    </source>
</evidence>
<gene>
    <name evidence="1" type="ORF">RRG08_046981</name>
</gene>
<name>A0AAE1A8X3_9GAST</name>
<proteinExistence type="predicted"/>
<dbReference type="Proteomes" id="UP001283361">
    <property type="component" value="Unassembled WGS sequence"/>
</dbReference>
<reference evidence="1" key="1">
    <citation type="journal article" date="2023" name="G3 (Bethesda)">
        <title>A reference genome for the long-term kleptoplast-retaining sea slug Elysia crispata morphotype clarki.</title>
        <authorList>
            <person name="Eastman K.E."/>
            <person name="Pendleton A.L."/>
            <person name="Shaikh M.A."/>
            <person name="Suttiyut T."/>
            <person name="Ogas R."/>
            <person name="Tomko P."/>
            <person name="Gavelis G."/>
            <person name="Widhalm J.R."/>
            <person name="Wisecaver J.H."/>
        </authorList>
    </citation>
    <scope>NUCLEOTIDE SEQUENCE</scope>
    <source>
        <strain evidence="1">ECLA1</strain>
    </source>
</reference>
<sequence>MFTAPTAACSGRTVEERLLADAWRTAHARLPDCQQTLSDRPNIAWRLELRLNLETADGCSPHYPQIMEGIKNRKLALCAPSSALLPVSSESEGHFAGARLSPWESLYVYTNGRLLGLATDACNID</sequence>
<protein>
    <submittedName>
        <fullName evidence="1">Uncharacterized protein</fullName>
    </submittedName>
</protein>
<keyword evidence="2" id="KW-1185">Reference proteome</keyword>
<dbReference type="AlphaFoldDB" id="A0AAE1A8X3"/>
<dbReference type="EMBL" id="JAWDGP010002436">
    <property type="protein sequence ID" value="KAK3783187.1"/>
    <property type="molecule type" value="Genomic_DNA"/>
</dbReference>
<accession>A0AAE1A8X3</accession>
<evidence type="ECO:0000313" key="2">
    <source>
        <dbReference type="Proteomes" id="UP001283361"/>
    </source>
</evidence>
<comment type="caution">
    <text evidence="1">The sequence shown here is derived from an EMBL/GenBank/DDBJ whole genome shotgun (WGS) entry which is preliminary data.</text>
</comment>
<organism evidence="1 2">
    <name type="scientific">Elysia crispata</name>
    <name type="common">lettuce slug</name>
    <dbReference type="NCBI Taxonomy" id="231223"/>
    <lineage>
        <taxon>Eukaryota</taxon>
        <taxon>Metazoa</taxon>
        <taxon>Spiralia</taxon>
        <taxon>Lophotrochozoa</taxon>
        <taxon>Mollusca</taxon>
        <taxon>Gastropoda</taxon>
        <taxon>Heterobranchia</taxon>
        <taxon>Euthyneura</taxon>
        <taxon>Panpulmonata</taxon>
        <taxon>Sacoglossa</taxon>
        <taxon>Placobranchoidea</taxon>
        <taxon>Plakobranchidae</taxon>
        <taxon>Elysia</taxon>
    </lineage>
</organism>